<dbReference type="eggNOG" id="COG2445">
    <property type="taxonomic scope" value="Bacteria"/>
</dbReference>
<dbReference type="EMBL" id="CP000301">
    <property type="protein sequence ID" value="ABD89914.1"/>
    <property type="molecule type" value="Genomic_DNA"/>
</dbReference>
<dbReference type="KEGG" id="rpc:RPC_4391"/>
<dbReference type="HOGENOM" id="CLU_1243234_0_0_5"/>
<evidence type="ECO:0000313" key="2">
    <source>
        <dbReference type="EMBL" id="ABD89914.1"/>
    </source>
</evidence>
<gene>
    <name evidence="2" type="ordered locus">RPC_4391</name>
</gene>
<name>Q20Y72_RHOPB</name>
<accession>Q20Y72</accession>
<protein>
    <recommendedName>
        <fullName evidence="1">REase AHJR-like domain-containing protein</fullName>
    </recommendedName>
</protein>
<reference evidence="2" key="1">
    <citation type="submission" date="2006-03" db="EMBL/GenBank/DDBJ databases">
        <title>Complete sequence of Rhodopseudomonas palustris BisB18.</title>
        <authorList>
            <consortium name="US DOE Joint Genome Institute"/>
            <person name="Copeland A."/>
            <person name="Lucas S."/>
            <person name="Lapidus A."/>
            <person name="Barry K."/>
            <person name="Detter J.C."/>
            <person name="Glavina del Rio T."/>
            <person name="Hammon N."/>
            <person name="Israni S."/>
            <person name="Dalin E."/>
            <person name="Tice H."/>
            <person name="Pitluck S."/>
            <person name="Chain P."/>
            <person name="Malfatti S."/>
            <person name="Shin M."/>
            <person name="Vergez L."/>
            <person name="Schmutz J."/>
            <person name="Larimer F."/>
            <person name="Land M."/>
            <person name="Hauser L."/>
            <person name="Pelletier D.A."/>
            <person name="Kyrpides N."/>
            <person name="Anderson I."/>
            <person name="Oda Y."/>
            <person name="Harwood C.S."/>
            <person name="Richardson P."/>
        </authorList>
    </citation>
    <scope>NUCLEOTIDE SEQUENCE [LARGE SCALE GENOMIC DNA]</scope>
    <source>
        <strain evidence="2">BisB18</strain>
    </source>
</reference>
<sequence length="219" mass="23615">MNRLESSLGSSEAEVIESLLPKYQAEGFDVYVNPSPAILPPFMQAYRPDAIALKKGKKIAIEIVGPTSPSDNKIEGLQSLFAGQSDWELQVFYASPLASGRNLGIASRQLIDGSIRQVETLLSAGHRHPALVMAWATFEAVGRALLPDQLQRPQTPARLVEVLASDGYVTPDEAHVLRRAIAPRNAVAHGDLDAVVDDGLLERFVAILRTLADMVPAAA</sequence>
<dbReference type="OrthoDB" id="8220232at2"/>
<dbReference type="InterPro" id="IPR040902">
    <property type="entry name" value="AHJR-like"/>
</dbReference>
<organism evidence="2">
    <name type="scientific">Rhodopseudomonas palustris (strain BisB18)</name>
    <dbReference type="NCBI Taxonomy" id="316056"/>
    <lineage>
        <taxon>Bacteria</taxon>
        <taxon>Pseudomonadati</taxon>
        <taxon>Pseudomonadota</taxon>
        <taxon>Alphaproteobacteria</taxon>
        <taxon>Hyphomicrobiales</taxon>
        <taxon>Nitrobacteraceae</taxon>
        <taxon>Rhodopseudomonas</taxon>
    </lineage>
</organism>
<dbReference type="STRING" id="316056.RPC_4391"/>
<feature type="domain" description="REase AHJR-like" evidence="1">
    <location>
        <begin position="10"/>
        <end position="118"/>
    </location>
</feature>
<proteinExistence type="predicted"/>
<dbReference type="Pfam" id="PF18743">
    <property type="entry name" value="AHJR-like"/>
    <property type="match status" value="1"/>
</dbReference>
<dbReference type="AlphaFoldDB" id="Q20Y72"/>
<dbReference type="RefSeq" id="WP_011474795.1">
    <property type="nucleotide sequence ID" value="NC_007925.1"/>
</dbReference>
<evidence type="ECO:0000259" key="1">
    <source>
        <dbReference type="Pfam" id="PF18743"/>
    </source>
</evidence>